<dbReference type="Proteomes" id="UP000236291">
    <property type="component" value="Unassembled WGS sequence"/>
</dbReference>
<dbReference type="InterPro" id="IPR001810">
    <property type="entry name" value="F-box_dom"/>
</dbReference>
<dbReference type="Pfam" id="PF07734">
    <property type="entry name" value="FBA_1"/>
    <property type="match status" value="1"/>
</dbReference>
<evidence type="ECO:0000259" key="2">
    <source>
        <dbReference type="SMART" id="SM00256"/>
    </source>
</evidence>
<dbReference type="STRING" id="57577.A0A2K3LER6"/>
<dbReference type="ExpressionAtlas" id="A0A2K3LER6">
    <property type="expression patterns" value="baseline"/>
</dbReference>
<reference evidence="3 4" key="2">
    <citation type="journal article" date="2017" name="Front. Plant Sci.">
        <title>Gene Classification and Mining of Molecular Markers Useful in Red Clover (Trifolium pratense) Breeding.</title>
        <authorList>
            <person name="Istvanek J."/>
            <person name="Dluhosova J."/>
            <person name="Dluhos P."/>
            <person name="Patkova L."/>
            <person name="Nedelnik J."/>
            <person name="Repkova J."/>
        </authorList>
    </citation>
    <scope>NUCLEOTIDE SEQUENCE [LARGE SCALE GENOMIC DNA]</scope>
    <source>
        <strain evidence="4">cv. Tatra</strain>
        <tissue evidence="3">Young leaves</tissue>
    </source>
</reference>
<evidence type="ECO:0000256" key="1">
    <source>
        <dbReference type="SAM" id="MobiDB-lite"/>
    </source>
</evidence>
<dbReference type="Gene3D" id="1.20.1280.50">
    <property type="match status" value="1"/>
</dbReference>
<dbReference type="SUPFAM" id="SSF81383">
    <property type="entry name" value="F-box domain"/>
    <property type="match status" value="1"/>
</dbReference>
<dbReference type="Pfam" id="PF00646">
    <property type="entry name" value="F-box"/>
    <property type="match status" value="1"/>
</dbReference>
<dbReference type="InterPro" id="IPR017451">
    <property type="entry name" value="F-box-assoc_interact_dom"/>
</dbReference>
<feature type="compositionally biased region" description="Acidic residues" evidence="1">
    <location>
        <begin position="1"/>
        <end position="12"/>
    </location>
</feature>
<dbReference type="InterPro" id="IPR006527">
    <property type="entry name" value="F-box-assoc_dom_typ1"/>
</dbReference>
<dbReference type="InterPro" id="IPR036047">
    <property type="entry name" value="F-box-like_dom_sf"/>
</dbReference>
<protein>
    <submittedName>
        <fullName evidence="3">F-box protein</fullName>
    </submittedName>
</protein>
<organism evidence="3 4">
    <name type="scientific">Trifolium pratense</name>
    <name type="common">Red clover</name>
    <dbReference type="NCBI Taxonomy" id="57577"/>
    <lineage>
        <taxon>Eukaryota</taxon>
        <taxon>Viridiplantae</taxon>
        <taxon>Streptophyta</taxon>
        <taxon>Embryophyta</taxon>
        <taxon>Tracheophyta</taxon>
        <taxon>Spermatophyta</taxon>
        <taxon>Magnoliopsida</taxon>
        <taxon>eudicotyledons</taxon>
        <taxon>Gunneridae</taxon>
        <taxon>Pentapetalae</taxon>
        <taxon>rosids</taxon>
        <taxon>fabids</taxon>
        <taxon>Fabales</taxon>
        <taxon>Fabaceae</taxon>
        <taxon>Papilionoideae</taxon>
        <taxon>50 kb inversion clade</taxon>
        <taxon>NPAAA clade</taxon>
        <taxon>Hologalegina</taxon>
        <taxon>IRL clade</taxon>
        <taxon>Trifolieae</taxon>
        <taxon>Trifolium</taxon>
    </lineage>
</organism>
<accession>A0A2K3LER6</accession>
<sequence>MKNIHEEEEETEAVASNKPVRIRSKTKKKKKTKKKTEGVVVRTNNKVRSYLNHDIIIFILSKLPLKSFKRFECVCKSWATLFQDSYFKTIYTNKFISNNNNNYNDDDTYLVPEHVMGRAHFYMLPGQRFEDRVKIDWPSPFQEDSAGIYILGAASINGILCLNQKYTRRLVLWNPTTGEFKVIPYGICEDLPPNRQPHYNLHGFGYDHVTNDYKVIQFVDSFLGGEDEDEQNEEWVEEDPSSYEKFWMIYSLRSNSWRKLDLNLPNCCYGFTQNRLVGVYTNGVCHWWAIAYGPENIEDEDEDEDEEEYLLSFNFSNELMFTTPSPSYLGVRPKVAVDRCLVLLNESIALISIDLKMTTIQISILGELGVRESWTKLFTVTSLPCIGYPIGVGNLSNTVLFRKKDDKLVWIDLHTKMMEEIDVKLKNDVYFAYVGKYKKSFLPIGGMNN</sequence>
<feature type="compositionally biased region" description="Basic residues" evidence="1">
    <location>
        <begin position="20"/>
        <end position="34"/>
    </location>
</feature>
<proteinExistence type="predicted"/>
<evidence type="ECO:0000313" key="4">
    <source>
        <dbReference type="Proteomes" id="UP000236291"/>
    </source>
</evidence>
<evidence type="ECO:0000313" key="3">
    <source>
        <dbReference type="EMBL" id="PNX77016.1"/>
    </source>
</evidence>
<reference evidence="3 4" key="1">
    <citation type="journal article" date="2014" name="Am. J. Bot.">
        <title>Genome assembly and annotation for red clover (Trifolium pratense; Fabaceae).</title>
        <authorList>
            <person name="Istvanek J."/>
            <person name="Jaros M."/>
            <person name="Krenek A."/>
            <person name="Repkova J."/>
        </authorList>
    </citation>
    <scope>NUCLEOTIDE SEQUENCE [LARGE SCALE GENOMIC DNA]</scope>
    <source>
        <strain evidence="4">cv. Tatra</strain>
        <tissue evidence="3">Young leaves</tissue>
    </source>
</reference>
<name>A0A2K3LER6_TRIPR</name>
<comment type="caution">
    <text evidence="3">The sequence shown here is derived from an EMBL/GenBank/DDBJ whole genome shotgun (WGS) entry which is preliminary data.</text>
</comment>
<feature type="region of interest" description="Disordered" evidence="1">
    <location>
        <begin position="1"/>
        <end position="37"/>
    </location>
</feature>
<dbReference type="SMART" id="SM00256">
    <property type="entry name" value="FBOX"/>
    <property type="match status" value="1"/>
</dbReference>
<gene>
    <name evidence="3" type="ORF">L195_g032976</name>
</gene>
<dbReference type="EMBL" id="ASHM01031640">
    <property type="protein sequence ID" value="PNX77016.1"/>
    <property type="molecule type" value="Genomic_DNA"/>
</dbReference>
<dbReference type="PANTHER" id="PTHR31672:SF13">
    <property type="entry name" value="F-BOX PROTEIN CPR30-LIKE"/>
    <property type="match status" value="1"/>
</dbReference>
<dbReference type="AlphaFoldDB" id="A0A2K3LER6"/>
<dbReference type="PANTHER" id="PTHR31672">
    <property type="entry name" value="BNACNNG10540D PROTEIN"/>
    <property type="match status" value="1"/>
</dbReference>
<dbReference type="InterPro" id="IPR050796">
    <property type="entry name" value="SCF_F-box_component"/>
</dbReference>
<feature type="domain" description="F-box" evidence="2">
    <location>
        <begin position="51"/>
        <end position="91"/>
    </location>
</feature>
<dbReference type="NCBIfam" id="TIGR01640">
    <property type="entry name" value="F_box_assoc_1"/>
    <property type="match status" value="1"/>
</dbReference>